<dbReference type="EMBL" id="FNKD01000001">
    <property type="protein sequence ID" value="SDQ09784.1"/>
    <property type="molecule type" value="Genomic_DNA"/>
</dbReference>
<dbReference type="Pfam" id="PF00535">
    <property type="entry name" value="Glycos_transf_2"/>
    <property type="match status" value="1"/>
</dbReference>
<comment type="similarity">
    <text evidence="1">Belongs to the glycosyltransferase 2 family.</text>
</comment>
<dbReference type="AlphaFoldDB" id="A0A1H0Y3P6"/>
<reference evidence="5 6" key="1">
    <citation type="submission" date="2016-10" db="EMBL/GenBank/DDBJ databases">
        <authorList>
            <person name="de Groot N.N."/>
        </authorList>
    </citation>
    <scope>NUCLEOTIDE SEQUENCE [LARGE SCALE GENOMIC DNA]</scope>
    <source>
        <strain evidence="5 6">CGMCC 1.10449</strain>
    </source>
</reference>
<dbReference type="RefSeq" id="WP_092491287.1">
    <property type="nucleotide sequence ID" value="NZ_FNKD01000001.1"/>
</dbReference>
<dbReference type="InterPro" id="IPR001173">
    <property type="entry name" value="Glyco_trans_2-like"/>
</dbReference>
<dbReference type="CDD" id="cd00761">
    <property type="entry name" value="Glyco_tranf_GTA_type"/>
    <property type="match status" value="1"/>
</dbReference>
<dbReference type="InterPro" id="IPR029044">
    <property type="entry name" value="Nucleotide-diphossugar_trans"/>
</dbReference>
<dbReference type="PANTHER" id="PTHR22916:SF51">
    <property type="entry name" value="GLYCOSYLTRANSFERASE EPSH-RELATED"/>
    <property type="match status" value="1"/>
</dbReference>
<dbReference type="GO" id="GO:0016757">
    <property type="term" value="F:glycosyltransferase activity"/>
    <property type="evidence" value="ECO:0007669"/>
    <property type="project" value="UniProtKB-KW"/>
</dbReference>
<proteinExistence type="inferred from homology"/>
<evidence type="ECO:0000256" key="1">
    <source>
        <dbReference type="ARBA" id="ARBA00006739"/>
    </source>
</evidence>
<evidence type="ECO:0000256" key="3">
    <source>
        <dbReference type="ARBA" id="ARBA00022679"/>
    </source>
</evidence>
<evidence type="ECO:0000256" key="2">
    <source>
        <dbReference type="ARBA" id="ARBA00022676"/>
    </source>
</evidence>
<dbReference type="Proteomes" id="UP000199444">
    <property type="component" value="Unassembled WGS sequence"/>
</dbReference>
<sequence>MPMISVIAPVYNQELNISLCINSVLTQTLTDFELILINYGSTDNSGIICDQYSKQDNRISVIHREHSDIGTIRNIGISCSTGEFITFIDCDDFLHEQMLNVLYHHMVSAQAGIALCDFQAIEEGEDKNYNRRHEQLQNYSLTISSGTQALHGLYDTDRLFSVPWSKMYRRELFNNIKYPIGYVDDDEFVAHRLIYQAAQVVYIHEPLYYYVVCEGRKGSSVPIPMTIGKFDKVLALYERAVFFREKKLKDVEEKSLLHFSEHFFWYYLQSQIELPGAEGRRKEIKKLYNKLFPRMIKNSQVSNRKKVMFSAFFLSPYLHKLLISRLEGKKLVKQL</sequence>
<keyword evidence="2" id="KW-0328">Glycosyltransferase</keyword>
<evidence type="ECO:0000313" key="6">
    <source>
        <dbReference type="Proteomes" id="UP000199444"/>
    </source>
</evidence>
<accession>A0A1H0Y3P6</accession>
<gene>
    <name evidence="5" type="ORF">SAMN05216231_0406</name>
</gene>
<evidence type="ECO:0000259" key="4">
    <source>
        <dbReference type="Pfam" id="PF00535"/>
    </source>
</evidence>
<feature type="domain" description="Glycosyltransferase 2-like" evidence="4">
    <location>
        <begin position="5"/>
        <end position="173"/>
    </location>
</feature>
<keyword evidence="3 5" id="KW-0808">Transferase</keyword>
<dbReference type="PANTHER" id="PTHR22916">
    <property type="entry name" value="GLYCOSYLTRANSFERASE"/>
    <property type="match status" value="1"/>
</dbReference>
<evidence type="ECO:0000313" key="5">
    <source>
        <dbReference type="EMBL" id="SDQ09784.1"/>
    </source>
</evidence>
<protein>
    <submittedName>
        <fullName evidence="5">Glycosyltransferase involved in cell wall bisynthesis</fullName>
    </submittedName>
</protein>
<name>A0A1H0Y3P6_9BACI</name>
<organism evidence="5 6">
    <name type="scientific">Virgibacillus salinus</name>
    <dbReference type="NCBI Taxonomy" id="553311"/>
    <lineage>
        <taxon>Bacteria</taxon>
        <taxon>Bacillati</taxon>
        <taxon>Bacillota</taxon>
        <taxon>Bacilli</taxon>
        <taxon>Bacillales</taxon>
        <taxon>Bacillaceae</taxon>
        <taxon>Virgibacillus</taxon>
    </lineage>
</organism>
<dbReference type="SUPFAM" id="SSF53448">
    <property type="entry name" value="Nucleotide-diphospho-sugar transferases"/>
    <property type="match status" value="1"/>
</dbReference>
<keyword evidence="6" id="KW-1185">Reference proteome</keyword>
<dbReference type="Gene3D" id="3.90.550.10">
    <property type="entry name" value="Spore Coat Polysaccharide Biosynthesis Protein SpsA, Chain A"/>
    <property type="match status" value="1"/>
</dbReference>
<dbReference type="STRING" id="553311.SAMN05216231_0406"/>